<dbReference type="AlphaFoldDB" id="A0A4Z0LUG6"/>
<evidence type="ECO:0000313" key="1">
    <source>
        <dbReference type="EMBL" id="TGD70715.1"/>
    </source>
</evidence>
<name>A0A4Z0LUG6_9GAMM</name>
<organism evidence="1 2">
    <name type="scientific">Mangrovimicrobium sediminis</name>
    <dbReference type="NCBI Taxonomy" id="2562682"/>
    <lineage>
        <taxon>Bacteria</taxon>
        <taxon>Pseudomonadati</taxon>
        <taxon>Pseudomonadota</taxon>
        <taxon>Gammaproteobacteria</taxon>
        <taxon>Cellvibrionales</taxon>
        <taxon>Halieaceae</taxon>
        <taxon>Mangrovimicrobium</taxon>
    </lineage>
</organism>
<keyword evidence="2" id="KW-1185">Reference proteome</keyword>
<comment type="caution">
    <text evidence="1">The sequence shown here is derived from an EMBL/GenBank/DDBJ whole genome shotgun (WGS) entry which is preliminary data.</text>
</comment>
<proteinExistence type="predicted"/>
<dbReference type="Proteomes" id="UP000298050">
    <property type="component" value="Unassembled WGS sequence"/>
</dbReference>
<evidence type="ECO:0000313" key="2">
    <source>
        <dbReference type="Proteomes" id="UP000298050"/>
    </source>
</evidence>
<gene>
    <name evidence="1" type="ORF">E4634_20830</name>
</gene>
<dbReference type="RefSeq" id="WP_135446619.1">
    <property type="nucleotide sequence ID" value="NZ_SRLE01000021.1"/>
</dbReference>
<accession>A0A4Z0LUG6</accession>
<sequence length="128" mass="13992">MSNSVLIKREMWPDVTDVPHFIVSLDYEGCSFHHDDIYFDEISEIVADLVRLNNSRKGEVKLNGGSRFSACIKAKMNGAIDILLHAESAASFPGKLSLEGVLQVEGENASSCISSLISLFEEGTPFAI</sequence>
<reference evidence="1 2" key="1">
    <citation type="submission" date="2019-04" db="EMBL/GenBank/DDBJ databases">
        <title>Taxonomy of novel Haliea sp. from mangrove soil of West Coast of India.</title>
        <authorList>
            <person name="Verma A."/>
            <person name="Kumar P."/>
            <person name="Krishnamurthi S."/>
        </authorList>
    </citation>
    <scope>NUCLEOTIDE SEQUENCE [LARGE SCALE GENOMIC DNA]</scope>
    <source>
        <strain evidence="1 2">SAOS-164</strain>
    </source>
</reference>
<protein>
    <submittedName>
        <fullName evidence="1">Uncharacterized protein</fullName>
    </submittedName>
</protein>
<dbReference type="EMBL" id="SRLE01000021">
    <property type="protein sequence ID" value="TGD70715.1"/>
    <property type="molecule type" value="Genomic_DNA"/>
</dbReference>